<evidence type="ECO:0000313" key="4">
    <source>
        <dbReference type="EMBL" id="NVO76916.1"/>
    </source>
</evidence>
<dbReference type="PANTHER" id="PTHR10799">
    <property type="entry name" value="SNF2/RAD54 HELICASE FAMILY"/>
    <property type="match status" value="1"/>
</dbReference>
<keyword evidence="4" id="KW-0067">ATP-binding</keyword>
<dbReference type="GO" id="GO:0016787">
    <property type="term" value="F:hydrolase activity"/>
    <property type="evidence" value="ECO:0007669"/>
    <property type="project" value="UniProtKB-KW"/>
</dbReference>
<gene>
    <name evidence="4" type="ORF">HV832_03590</name>
</gene>
<dbReference type="PROSITE" id="PS51194">
    <property type="entry name" value="HELICASE_CTER"/>
    <property type="match status" value="1"/>
</dbReference>
<keyword evidence="1" id="KW-0378">Hydrolase</keyword>
<dbReference type="RefSeq" id="WP_176802200.1">
    <property type="nucleotide sequence ID" value="NZ_JABXYJ010000002.1"/>
</dbReference>
<dbReference type="InterPro" id="IPR038718">
    <property type="entry name" value="SNF2-like_sf"/>
</dbReference>
<dbReference type="InterPro" id="IPR014001">
    <property type="entry name" value="Helicase_ATP-bd"/>
</dbReference>
<feature type="domain" description="Helicase C-terminal" evidence="3">
    <location>
        <begin position="1199"/>
        <end position="1344"/>
    </location>
</feature>
<dbReference type="CDD" id="cd18012">
    <property type="entry name" value="DEXQc_arch_SWI2_SNF2"/>
    <property type="match status" value="1"/>
</dbReference>
<dbReference type="Gene3D" id="3.40.50.10810">
    <property type="entry name" value="Tandem AAA-ATPase domain"/>
    <property type="match status" value="1"/>
</dbReference>
<dbReference type="CDD" id="cd18793">
    <property type="entry name" value="SF2_C_SNF"/>
    <property type="match status" value="1"/>
</dbReference>
<evidence type="ECO:0000259" key="2">
    <source>
        <dbReference type="PROSITE" id="PS51192"/>
    </source>
</evidence>
<feature type="domain" description="Helicase ATP-binding" evidence="2">
    <location>
        <begin position="921"/>
        <end position="1074"/>
    </location>
</feature>
<keyword evidence="4" id="KW-0347">Helicase</keyword>
<name>A0A850QL90_9BURK</name>
<evidence type="ECO:0000259" key="3">
    <source>
        <dbReference type="PROSITE" id="PS51194"/>
    </source>
</evidence>
<dbReference type="Pfam" id="PF00271">
    <property type="entry name" value="Helicase_C"/>
    <property type="match status" value="1"/>
</dbReference>
<accession>A0A850QL90</accession>
<organism evidence="4 5">
    <name type="scientific">Undibacterium oligocarboniphilum</name>
    <dbReference type="NCBI Taxonomy" id="666702"/>
    <lineage>
        <taxon>Bacteria</taxon>
        <taxon>Pseudomonadati</taxon>
        <taxon>Pseudomonadota</taxon>
        <taxon>Betaproteobacteria</taxon>
        <taxon>Burkholderiales</taxon>
        <taxon>Oxalobacteraceae</taxon>
        <taxon>Undibacterium</taxon>
    </lineage>
</organism>
<dbReference type="InterPro" id="IPR000330">
    <property type="entry name" value="SNF2_N"/>
</dbReference>
<keyword evidence="5" id="KW-1185">Reference proteome</keyword>
<comment type="caution">
    <text evidence="4">The sequence shown here is derived from an EMBL/GenBank/DDBJ whole genome shotgun (WGS) entry which is preliminary data.</text>
</comment>
<dbReference type="InterPro" id="IPR027417">
    <property type="entry name" value="P-loop_NTPase"/>
</dbReference>
<reference evidence="4 5" key="1">
    <citation type="submission" date="2020-06" db="EMBL/GenBank/DDBJ databases">
        <authorList>
            <person name="Qiu C."/>
            <person name="Liu Z."/>
        </authorList>
    </citation>
    <scope>NUCLEOTIDE SEQUENCE [LARGE SCALE GENOMIC DNA]</scope>
    <source>
        <strain evidence="4 5">EM 1</strain>
    </source>
</reference>
<dbReference type="Gene3D" id="3.40.50.300">
    <property type="entry name" value="P-loop containing nucleotide triphosphate hydrolases"/>
    <property type="match status" value="1"/>
</dbReference>
<dbReference type="PROSITE" id="PS51192">
    <property type="entry name" value="HELICASE_ATP_BIND_1"/>
    <property type="match status" value="1"/>
</dbReference>
<dbReference type="InterPro" id="IPR049730">
    <property type="entry name" value="SNF2/RAD54-like_C"/>
</dbReference>
<sequence>MDLLATVSEDEFPLLYAAALFDAPLSQGRMLELMQIRAQKTVMGNPYDARLIRDLSLDLCKRQLLRQEIGLGYVLRDDLRMTLWLRLQQCGELRQWIAQLRELLKKQGEYQHWKSYDAQFYQREMLFSVLLGRTDEALLWREKFFSVSQHHQLIPGMQFFRHEDGVTLFAQLRLIDQRMLLTDIFQRANWDLLDCRRAYDYACEQIAQQSNSWPQLMGLLAWQALLRGDFVQLEQMQRQLPPQAQGEMLIALAVLQNKMQAAVGMAQTYAQMQKSASGRRKAFIPDLPGLFCTVAMLAKNDAASLKLAKAQVDEGAKQRYAYSYFVLQPLTNHLAQGVVLPVSHFAVRMPNDIDILFEAVAAYWQDAPPHPRLQPKLHEMRTMMLEMGYHWVAAELDVLLTQQFHVEAACPDWHSQHQIQPLLHALQREESWKRALTALTQLKPAGPEKQAQQAEELRLAWLLDIQFNEIKLEPREQKRSAKGSWSKGRPVALRRLMQDPASMPYLTEQDRQLAGCVRKSGDSYFGGSEFDLNPDKAMLALIGHPAVYWSDAPDVRIDVLKGEIALQLKEKGDQITLQLDPYIAADAGMVWQKETPTRVLVYAATPEIRQITGILGRGLTVPATAKGQLVDVIAAIAPHLAIHSDLPELGAHLRTIPAATCLYAHLLPLQQGLRLQFLVRPLPEGGWLTPGKGPAHVLGEQDGKPVQASRDLERETAQLRRIVQACPALSEAEQQAGEWQIPHPEQCLELLELLKALTTEELELVWPEGERFRLKGSRSLSDLRLSIRKQGEWFVAGGGLTLDDGRVLALRELLQMAASARGRFLKIGEDDYLALTNSFRQRLEELRVLSEAAAKGELRLNALAAPVLAELAAEAGELETDAAWREQLQKLEKMENFHPQVPSTLQAELRDYQLAGYQWLSRLAHWGVGACLADDMGLGKTMQTLALLLQRAPTGPALVVAPVSVAMNWQAEALRFAPTLSVRLYQSQRSLEGVGAFDLVIVSYGMLQSDAKLFAAQHWHSIVLDEAQVIKNAATKRSQAAMALQADFKMIASGTPVENHLGELWNLFRFINPGLLGSKERFAERFSTPIERGDLQARQHLKKLIQPFILRRTKAQVLTELPPRTEITLQVELSDEERHLYEALRQEAMDSIAAMSQQEGQSLKVLAEITKLRRFCCHPQLVFRQSAIQGSKLAVLHDTITELLDNRHKALVFSQFVDHLAIVRASLDSRGIAYQYLDGSTPATERKKRVDAFQAGEGDIFLISLKAGGTGLNLTAADYVIHLDPWWNPAVEDQASDRAHRMGQQRPVTIYRLVTQNTIEEKILALHVEKRDLADSLLDEGDVAARLDTAALLNLLKTSV</sequence>
<evidence type="ECO:0000256" key="1">
    <source>
        <dbReference type="ARBA" id="ARBA00022801"/>
    </source>
</evidence>
<dbReference type="SMART" id="SM00490">
    <property type="entry name" value="HELICc"/>
    <property type="match status" value="1"/>
</dbReference>
<dbReference type="Proteomes" id="UP000588051">
    <property type="component" value="Unassembled WGS sequence"/>
</dbReference>
<dbReference type="EMBL" id="JABXYJ010000002">
    <property type="protein sequence ID" value="NVO76916.1"/>
    <property type="molecule type" value="Genomic_DNA"/>
</dbReference>
<dbReference type="GO" id="GO:0005524">
    <property type="term" value="F:ATP binding"/>
    <property type="evidence" value="ECO:0007669"/>
    <property type="project" value="InterPro"/>
</dbReference>
<dbReference type="Pfam" id="PF00176">
    <property type="entry name" value="SNF2-rel_dom"/>
    <property type="match status" value="1"/>
</dbReference>
<keyword evidence="4" id="KW-0547">Nucleotide-binding</keyword>
<dbReference type="InterPro" id="IPR001650">
    <property type="entry name" value="Helicase_C-like"/>
</dbReference>
<protein>
    <submittedName>
        <fullName evidence="4">DEAD/DEAH box helicase</fullName>
    </submittedName>
</protein>
<proteinExistence type="predicted"/>
<dbReference type="SMART" id="SM00487">
    <property type="entry name" value="DEXDc"/>
    <property type="match status" value="1"/>
</dbReference>
<dbReference type="GO" id="GO:0004386">
    <property type="term" value="F:helicase activity"/>
    <property type="evidence" value="ECO:0007669"/>
    <property type="project" value="UniProtKB-KW"/>
</dbReference>
<evidence type="ECO:0000313" key="5">
    <source>
        <dbReference type="Proteomes" id="UP000588051"/>
    </source>
</evidence>
<dbReference type="SUPFAM" id="SSF52540">
    <property type="entry name" value="P-loop containing nucleoside triphosphate hydrolases"/>
    <property type="match status" value="2"/>
</dbReference>